<comment type="caution">
    <text evidence="2">The sequence shown here is derived from an EMBL/GenBank/DDBJ whole genome shotgun (WGS) entry which is preliminary data.</text>
</comment>
<dbReference type="InterPro" id="IPR050312">
    <property type="entry name" value="IolE/XylAMocC-like"/>
</dbReference>
<dbReference type="InterPro" id="IPR013022">
    <property type="entry name" value="Xyl_isomerase-like_TIM-brl"/>
</dbReference>
<evidence type="ECO:0000259" key="1">
    <source>
        <dbReference type="Pfam" id="PF01261"/>
    </source>
</evidence>
<proteinExistence type="predicted"/>
<dbReference type="Gene3D" id="3.20.20.150">
    <property type="entry name" value="Divalent-metal-dependent TIM barrel enzymes"/>
    <property type="match status" value="1"/>
</dbReference>
<sequence>MTISGILIPKAGLGIFPRYILPHPKKILGKGYKHRYSLGHQAKTYKLGGFLEHYGSKTMMYAYAVKKGVPVISRFPWDIGIISFMLFPELMKSSENAAEKIRVLLEDPFFDLVEVTIIDDAEWKKIAEINAKYGKTFALGLQPVVLARGVNPNPLSEEERKKSVQTLLAELRKAGERGYKAVGLCTGPNVEGPDREKAVESLIKTLVELGSEAAKYGMNVYLETFDVIWDRKRLLGLYPDAVKVVEKVWENGVKNVYIMWDLSHAPLLNENPEVLRSYPEFLGHVHIGCAKKAGDKLLDTHPGFYRPGALNTEKDVAKLLEVLHSIGYKGAISFEVRPEEGQDPMEILNSSKGVLLRAFQLFVENL</sequence>
<reference evidence="2" key="1">
    <citation type="journal article" date="2020" name="mSystems">
        <title>Genome- and Community-Level Interaction Insights into Carbon Utilization and Element Cycling Functions of Hydrothermarchaeota in Hydrothermal Sediment.</title>
        <authorList>
            <person name="Zhou Z."/>
            <person name="Liu Y."/>
            <person name="Xu W."/>
            <person name="Pan J."/>
            <person name="Luo Z.H."/>
            <person name="Li M."/>
        </authorList>
    </citation>
    <scope>NUCLEOTIDE SEQUENCE [LARGE SCALE GENOMIC DNA]</scope>
    <source>
        <strain evidence="2">SpSt-16</strain>
    </source>
</reference>
<protein>
    <submittedName>
        <fullName evidence="2">Sugar phosphate isomerase/epimerase</fullName>
    </submittedName>
</protein>
<dbReference type="Pfam" id="PF01261">
    <property type="entry name" value="AP_endonuc_2"/>
    <property type="match status" value="1"/>
</dbReference>
<keyword evidence="2" id="KW-0413">Isomerase</keyword>
<dbReference type="PANTHER" id="PTHR12110:SF21">
    <property type="entry name" value="XYLOSE ISOMERASE-LIKE TIM BARREL DOMAIN-CONTAINING PROTEIN"/>
    <property type="match status" value="1"/>
</dbReference>
<dbReference type="AlphaFoldDB" id="A0A7C2VM73"/>
<organism evidence="2">
    <name type="scientific">Ignisphaera aggregans</name>
    <dbReference type="NCBI Taxonomy" id="334771"/>
    <lineage>
        <taxon>Archaea</taxon>
        <taxon>Thermoproteota</taxon>
        <taxon>Thermoprotei</taxon>
        <taxon>Desulfurococcales</taxon>
        <taxon>Desulfurococcaceae</taxon>
        <taxon>Ignisphaera</taxon>
    </lineage>
</organism>
<dbReference type="InterPro" id="IPR036237">
    <property type="entry name" value="Xyl_isomerase-like_sf"/>
</dbReference>
<gene>
    <name evidence="2" type="ORF">ENO77_02815</name>
</gene>
<evidence type="ECO:0000313" key="2">
    <source>
        <dbReference type="EMBL" id="HEW53087.1"/>
    </source>
</evidence>
<dbReference type="GO" id="GO:0016853">
    <property type="term" value="F:isomerase activity"/>
    <property type="evidence" value="ECO:0007669"/>
    <property type="project" value="UniProtKB-KW"/>
</dbReference>
<accession>A0A7C2VM73</accession>
<dbReference type="PANTHER" id="PTHR12110">
    <property type="entry name" value="HYDROXYPYRUVATE ISOMERASE"/>
    <property type="match status" value="1"/>
</dbReference>
<name>A0A7C2VM73_9CREN</name>
<dbReference type="SUPFAM" id="SSF51658">
    <property type="entry name" value="Xylose isomerase-like"/>
    <property type="match status" value="1"/>
</dbReference>
<feature type="domain" description="Xylose isomerase-like TIM barrel" evidence="1">
    <location>
        <begin position="120"/>
        <end position="340"/>
    </location>
</feature>
<dbReference type="EMBL" id="DSGT01000008">
    <property type="protein sequence ID" value="HEW53087.1"/>
    <property type="molecule type" value="Genomic_DNA"/>
</dbReference>